<dbReference type="EMBL" id="QJNS01000125">
    <property type="protein sequence ID" value="RYO85955.1"/>
    <property type="molecule type" value="Genomic_DNA"/>
</dbReference>
<dbReference type="Proteomes" id="UP000294003">
    <property type="component" value="Unassembled WGS sequence"/>
</dbReference>
<evidence type="ECO:0000313" key="2">
    <source>
        <dbReference type="EMBL" id="RYO85955.1"/>
    </source>
</evidence>
<reference evidence="2 3" key="1">
    <citation type="submission" date="2018-06" db="EMBL/GenBank/DDBJ databases">
        <title>Complete Genomes of Monosporascus.</title>
        <authorList>
            <person name="Robinson A.J."/>
            <person name="Natvig D.O."/>
        </authorList>
    </citation>
    <scope>NUCLEOTIDE SEQUENCE [LARGE SCALE GENOMIC DNA]</scope>
    <source>
        <strain evidence="2 3">CBS 609.92</strain>
    </source>
</reference>
<keyword evidence="1" id="KW-0472">Membrane</keyword>
<name>A0ABY0HAI6_9PEZI</name>
<sequence length="101" mass="10994">MYVAARLFINVLCFLAWGGREFKEGTIKLIRWTSPIAVNVLGTAGARTGKAAFVVTLIGEIMGVAEVGFAFALRKARREHVEWPMTLMAMLSAVAARNGHS</sequence>
<proteinExistence type="predicted"/>
<protein>
    <submittedName>
        <fullName evidence="2">Uncharacterized protein</fullName>
    </submittedName>
</protein>
<keyword evidence="3" id="KW-1185">Reference proteome</keyword>
<comment type="caution">
    <text evidence="2">The sequence shown here is derived from an EMBL/GenBank/DDBJ whole genome shotgun (WGS) entry which is preliminary data.</text>
</comment>
<gene>
    <name evidence="2" type="ORF">DL762_004972</name>
</gene>
<keyword evidence="1" id="KW-1133">Transmembrane helix</keyword>
<feature type="transmembrane region" description="Helical" evidence="1">
    <location>
        <begin position="51"/>
        <end position="73"/>
    </location>
</feature>
<organism evidence="2 3">
    <name type="scientific">Monosporascus cannonballus</name>
    <dbReference type="NCBI Taxonomy" id="155416"/>
    <lineage>
        <taxon>Eukaryota</taxon>
        <taxon>Fungi</taxon>
        <taxon>Dikarya</taxon>
        <taxon>Ascomycota</taxon>
        <taxon>Pezizomycotina</taxon>
        <taxon>Sordariomycetes</taxon>
        <taxon>Xylariomycetidae</taxon>
        <taxon>Xylariales</taxon>
        <taxon>Xylariales incertae sedis</taxon>
        <taxon>Monosporascus</taxon>
    </lineage>
</organism>
<keyword evidence="1" id="KW-0812">Transmembrane</keyword>
<evidence type="ECO:0000256" key="1">
    <source>
        <dbReference type="SAM" id="Phobius"/>
    </source>
</evidence>
<accession>A0ABY0HAI6</accession>
<evidence type="ECO:0000313" key="3">
    <source>
        <dbReference type="Proteomes" id="UP000294003"/>
    </source>
</evidence>